<name>A0A517U511_9BACT</name>
<evidence type="ECO:0000313" key="1">
    <source>
        <dbReference type="EMBL" id="QDT75724.1"/>
    </source>
</evidence>
<dbReference type="AlphaFoldDB" id="A0A517U511"/>
<keyword evidence="2" id="KW-1185">Reference proteome</keyword>
<reference evidence="1 2" key="1">
    <citation type="submission" date="2019-02" db="EMBL/GenBank/DDBJ databases">
        <title>Deep-cultivation of Planctomycetes and their phenomic and genomic characterization uncovers novel biology.</title>
        <authorList>
            <person name="Wiegand S."/>
            <person name="Jogler M."/>
            <person name="Boedeker C."/>
            <person name="Pinto D."/>
            <person name="Vollmers J."/>
            <person name="Rivas-Marin E."/>
            <person name="Kohn T."/>
            <person name="Peeters S.H."/>
            <person name="Heuer A."/>
            <person name="Rast P."/>
            <person name="Oberbeckmann S."/>
            <person name="Bunk B."/>
            <person name="Jeske O."/>
            <person name="Meyerdierks A."/>
            <person name="Storesund J.E."/>
            <person name="Kallscheuer N."/>
            <person name="Luecker S."/>
            <person name="Lage O.M."/>
            <person name="Pohl T."/>
            <person name="Merkel B.J."/>
            <person name="Hornburger P."/>
            <person name="Mueller R.-W."/>
            <person name="Bruemmer F."/>
            <person name="Labrenz M."/>
            <person name="Spormann A.M."/>
            <person name="Op den Camp H."/>
            <person name="Overmann J."/>
            <person name="Amann R."/>
            <person name="Jetten M.S.M."/>
            <person name="Mascher T."/>
            <person name="Medema M.H."/>
            <person name="Devos D.P."/>
            <person name="Kaster A.-K."/>
            <person name="Ovreas L."/>
            <person name="Rohde M."/>
            <person name="Galperin M.Y."/>
            <person name="Jogler C."/>
        </authorList>
    </citation>
    <scope>NUCLEOTIDE SEQUENCE [LARGE SCALE GENOMIC DNA]</scope>
    <source>
        <strain evidence="1 2">I41</strain>
    </source>
</reference>
<dbReference type="EMBL" id="CP036339">
    <property type="protein sequence ID" value="QDT75724.1"/>
    <property type="molecule type" value="Genomic_DNA"/>
</dbReference>
<evidence type="ECO:0000313" key="2">
    <source>
        <dbReference type="Proteomes" id="UP000317909"/>
    </source>
</evidence>
<organism evidence="1 2">
    <name type="scientific">Lacipirellula limnantheis</name>
    <dbReference type="NCBI Taxonomy" id="2528024"/>
    <lineage>
        <taxon>Bacteria</taxon>
        <taxon>Pseudomonadati</taxon>
        <taxon>Planctomycetota</taxon>
        <taxon>Planctomycetia</taxon>
        <taxon>Pirellulales</taxon>
        <taxon>Lacipirellulaceae</taxon>
        <taxon>Lacipirellula</taxon>
    </lineage>
</organism>
<gene>
    <name evidence="1" type="ORF">I41_49660</name>
</gene>
<sequence length="64" mass="7316">MPQVIVLQRVDRHQWIEFASAIEAHGNDKLRVVRIGVELAAKLPNPLDGLAPRFRRNSCSVDRR</sequence>
<accession>A0A517U511</accession>
<dbReference type="Proteomes" id="UP000317909">
    <property type="component" value="Chromosome"/>
</dbReference>
<protein>
    <submittedName>
        <fullName evidence="1">Uncharacterized protein</fullName>
    </submittedName>
</protein>
<proteinExistence type="predicted"/>
<dbReference type="KEGG" id="llh:I41_49660"/>